<dbReference type="GO" id="GO:0006508">
    <property type="term" value="P:proteolysis"/>
    <property type="evidence" value="ECO:0007669"/>
    <property type="project" value="UniProtKB-KW"/>
</dbReference>
<protein>
    <recommendedName>
        <fullName evidence="11">Xaa-Pro dipeptidase</fullName>
        <ecNumber evidence="10">3.4.13.9</ecNumber>
    </recommendedName>
    <alternativeName>
        <fullName evidence="14">Imidodipeptidase</fullName>
    </alternativeName>
    <alternativeName>
        <fullName evidence="12">Peptidase D</fullName>
    </alternativeName>
    <alternativeName>
        <fullName evidence="13">Proline dipeptidase</fullName>
    </alternativeName>
</protein>
<evidence type="ECO:0000256" key="2">
    <source>
        <dbReference type="ARBA" id="ARBA00011738"/>
    </source>
</evidence>
<comment type="cofactor">
    <cofactor evidence="1">
        <name>Mn(2+)</name>
        <dbReference type="ChEBI" id="CHEBI:29035"/>
    </cofactor>
</comment>
<dbReference type="EMBL" id="BRXY01000379">
    <property type="protein sequence ID" value="GMH90942.1"/>
    <property type="molecule type" value="Genomic_DNA"/>
</dbReference>
<keyword evidence="6" id="KW-0224">Dipeptidase</keyword>
<evidence type="ECO:0000313" key="17">
    <source>
        <dbReference type="EMBL" id="GMH90942.1"/>
    </source>
</evidence>
<evidence type="ECO:0000256" key="1">
    <source>
        <dbReference type="ARBA" id="ARBA00001936"/>
    </source>
</evidence>
<dbReference type="Pfam" id="PF00557">
    <property type="entry name" value="Peptidase_M24"/>
    <property type="match status" value="1"/>
</dbReference>
<comment type="caution">
    <text evidence="17">The sequence shown here is derived from an EMBL/GenBank/DDBJ whole genome shotgun (WGS) entry which is preliminary data.</text>
</comment>
<dbReference type="OrthoDB" id="10261878at2759"/>
<dbReference type="CDD" id="cd01087">
    <property type="entry name" value="Prolidase"/>
    <property type="match status" value="1"/>
</dbReference>
<name>A0A9W7BI82_9STRA</name>
<dbReference type="AlphaFoldDB" id="A0A9W7BI82"/>
<dbReference type="GO" id="GO:0102009">
    <property type="term" value="F:proline dipeptidase activity"/>
    <property type="evidence" value="ECO:0007669"/>
    <property type="project" value="UniProtKB-EC"/>
</dbReference>
<gene>
    <name evidence="17" type="ORF">TrST_g6850</name>
</gene>
<evidence type="ECO:0000256" key="4">
    <source>
        <dbReference type="ARBA" id="ARBA00022723"/>
    </source>
</evidence>
<keyword evidence="18" id="KW-1185">Reference proteome</keyword>
<evidence type="ECO:0000256" key="13">
    <source>
        <dbReference type="ARBA" id="ARBA00044284"/>
    </source>
</evidence>
<evidence type="ECO:0000256" key="3">
    <source>
        <dbReference type="ARBA" id="ARBA00022670"/>
    </source>
</evidence>
<dbReference type="PANTHER" id="PTHR48480">
    <property type="match status" value="1"/>
</dbReference>
<dbReference type="SUPFAM" id="SSF55920">
    <property type="entry name" value="Creatinase/aminopeptidase"/>
    <property type="match status" value="1"/>
</dbReference>
<dbReference type="SMART" id="SM01011">
    <property type="entry name" value="AMP_N"/>
    <property type="match status" value="1"/>
</dbReference>
<evidence type="ECO:0000259" key="16">
    <source>
        <dbReference type="SMART" id="SM01011"/>
    </source>
</evidence>
<dbReference type="Pfam" id="PF05195">
    <property type="entry name" value="AMP_N"/>
    <property type="match status" value="1"/>
</dbReference>
<evidence type="ECO:0000256" key="5">
    <source>
        <dbReference type="ARBA" id="ARBA00022801"/>
    </source>
</evidence>
<dbReference type="PANTHER" id="PTHR48480:SF2">
    <property type="entry name" value="PEPTIDASE D"/>
    <property type="match status" value="1"/>
</dbReference>
<dbReference type="EC" id="3.4.13.9" evidence="10"/>
<reference evidence="18" key="1">
    <citation type="journal article" date="2023" name="Commun. Biol.">
        <title>Genome analysis of Parmales, the sister group of diatoms, reveals the evolutionary specialization of diatoms from phago-mixotrophs to photoautotrophs.</title>
        <authorList>
            <person name="Ban H."/>
            <person name="Sato S."/>
            <person name="Yoshikawa S."/>
            <person name="Yamada K."/>
            <person name="Nakamura Y."/>
            <person name="Ichinomiya M."/>
            <person name="Sato N."/>
            <person name="Blanc-Mathieu R."/>
            <person name="Endo H."/>
            <person name="Kuwata A."/>
            <person name="Ogata H."/>
        </authorList>
    </citation>
    <scope>NUCLEOTIDE SEQUENCE [LARGE SCALE GENOMIC DNA]</scope>
    <source>
        <strain evidence="18">NIES 3701</strain>
    </source>
</reference>
<dbReference type="Gene3D" id="3.90.230.10">
    <property type="entry name" value="Creatinase/methionine aminopeptidase superfamily"/>
    <property type="match status" value="1"/>
</dbReference>
<dbReference type="GO" id="GO:0030145">
    <property type="term" value="F:manganese ion binding"/>
    <property type="evidence" value="ECO:0007669"/>
    <property type="project" value="InterPro"/>
</dbReference>
<keyword evidence="4" id="KW-0479">Metal-binding</keyword>
<keyword evidence="7" id="KW-0482">Metalloprotease</keyword>
<dbReference type="Proteomes" id="UP001165085">
    <property type="component" value="Unassembled WGS sequence"/>
</dbReference>
<evidence type="ECO:0000256" key="12">
    <source>
        <dbReference type="ARBA" id="ARBA00044252"/>
    </source>
</evidence>
<dbReference type="InterPro" id="IPR029149">
    <property type="entry name" value="Creatin/AminoP/Spt16_N"/>
</dbReference>
<evidence type="ECO:0000256" key="9">
    <source>
        <dbReference type="ARBA" id="ARBA00043990"/>
    </source>
</evidence>
<comment type="similarity">
    <text evidence="9">Belongs to the peptidase M24B family. Eukaryotic-type prolidase subfamily.</text>
</comment>
<evidence type="ECO:0000313" key="18">
    <source>
        <dbReference type="Proteomes" id="UP001165085"/>
    </source>
</evidence>
<dbReference type="InterPro" id="IPR052433">
    <property type="entry name" value="X-Pro_dipept-like"/>
</dbReference>
<sequence length="508" mass="56604">MSAFTLGLNTYTVPFRMHSENRERVIANLKAAGISSATVLLEGGKASERDDTDHENLFRQESYFHYLFGVREPGFWGAIDVGTGRTVLFCPRLPEEYAVWMGKISTPEEFKVKYEVDEVLFSDSLEGHLRSEAASKPLLLNKGKNSDSGSTYEPPKLPAFADLETDEGKLFPVLCDSRVFKSPKELDLMAHVSKLTSLSHVHVMRSVKPGMMEYQLEANFSHYSYYNYGCRNMGYTAICACGPNPAVLHYGHAGAPNDRVIREEDMLLLDMGAEYHCYGSDITCSYPASGKFTERQAKVYEGVLNAQRAVFEICRPGTSWVDCHKAAEKEVIKALIGLKVLREVEGVTLDDMVEMRLGGVFMPHGLGHHIGIDTHDVGGYLEGAKSKEKNYPNRLKGPGLKSLRNLRILEENQCLTVEPGCYFIDYTIDKAIEDDELGKFIDVEVVAEFRGTGGVRLEDVIAITADGFVNYTLAPRGVEEVEAVMAGAKWPPTKDVHPELMRKKLLTM</sequence>
<accession>A0A9W7BI82</accession>
<comment type="subunit">
    <text evidence="2">Homodimer.</text>
</comment>
<keyword evidence="3" id="KW-0645">Protease</keyword>
<dbReference type="InterPro" id="IPR007865">
    <property type="entry name" value="Aminopep_P_N"/>
</dbReference>
<dbReference type="InterPro" id="IPR000994">
    <property type="entry name" value="Pept_M24"/>
</dbReference>
<evidence type="ECO:0000256" key="15">
    <source>
        <dbReference type="ARBA" id="ARBA00048994"/>
    </source>
</evidence>
<evidence type="ECO:0000256" key="14">
    <source>
        <dbReference type="ARBA" id="ARBA00044351"/>
    </source>
</evidence>
<dbReference type="GO" id="GO:0070006">
    <property type="term" value="F:metalloaminopeptidase activity"/>
    <property type="evidence" value="ECO:0007669"/>
    <property type="project" value="InterPro"/>
</dbReference>
<comment type="catalytic activity">
    <reaction evidence="15">
        <text>Xaa-L-Pro dipeptide + H2O = an L-alpha-amino acid + L-proline</text>
        <dbReference type="Rhea" id="RHEA:76407"/>
        <dbReference type="ChEBI" id="CHEBI:15377"/>
        <dbReference type="ChEBI" id="CHEBI:59869"/>
        <dbReference type="ChEBI" id="CHEBI:60039"/>
        <dbReference type="ChEBI" id="CHEBI:195196"/>
        <dbReference type="EC" id="3.4.13.9"/>
    </reaction>
</comment>
<feature type="domain" description="Aminopeptidase P N-terminal" evidence="16">
    <location>
        <begin position="13"/>
        <end position="149"/>
    </location>
</feature>
<dbReference type="Gene3D" id="3.40.350.10">
    <property type="entry name" value="Creatinase/prolidase N-terminal domain"/>
    <property type="match status" value="1"/>
</dbReference>
<evidence type="ECO:0000256" key="7">
    <source>
        <dbReference type="ARBA" id="ARBA00023049"/>
    </source>
</evidence>
<keyword evidence="5" id="KW-0378">Hydrolase</keyword>
<dbReference type="InterPro" id="IPR036005">
    <property type="entry name" value="Creatinase/aminopeptidase-like"/>
</dbReference>
<dbReference type="SUPFAM" id="SSF53092">
    <property type="entry name" value="Creatinase/prolidase N-terminal domain"/>
    <property type="match status" value="1"/>
</dbReference>
<proteinExistence type="inferred from homology"/>
<keyword evidence="8" id="KW-0464">Manganese</keyword>
<evidence type="ECO:0000256" key="6">
    <source>
        <dbReference type="ARBA" id="ARBA00022997"/>
    </source>
</evidence>
<organism evidence="17 18">
    <name type="scientific">Triparma strigata</name>
    <dbReference type="NCBI Taxonomy" id="1606541"/>
    <lineage>
        <taxon>Eukaryota</taxon>
        <taxon>Sar</taxon>
        <taxon>Stramenopiles</taxon>
        <taxon>Ochrophyta</taxon>
        <taxon>Bolidophyceae</taxon>
        <taxon>Parmales</taxon>
        <taxon>Triparmaceae</taxon>
        <taxon>Triparma</taxon>
    </lineage>
</organism>
<evidence type="ECO:0000256" key="10">
    <source>
        <dbReference type="ARBA" id="ARBA00044051"/>
    </source>
</evidence>
<evidence type="ECO:0000256" key="11">
    <source>
        <dbReference type="ARBA" id="ARBA00044141"/>
    </source>
</evidence>
<evidence type="ECO:0000256" key="8">
    <source>
        <dbReference type="ARBA" id="ARBA00023211"/>
    </source>
</evidence>